<feature type="domain" description="Glycoside hydrolase family 65 C-terminal" evidence="1">
    <location>
        <begin position="455"/>
        <end position="511"/>
    </location>
</feature>
<organism evidence="3 4">
    <name type="scientific">Filimonas lacunae</name>
    <dbReference type="NCBI Taxonomy" id="477680"/>
    <lineage>
        <taxon>Bacteria</taxon>
        <taxon>Pseudomonadati</taxon>
        <taxon>Bacteroidota</taxon>
        <taxon>Chitinophagia</taxon>
        <taxon>Chitinophagales</taxon>
        <taxon>Chitinophagaceae</taxon>
        <taxon>Filimonas</taxon>
    </lineage>
</organism>
<evidence type="ECO:0000259" key="1">
    <source>
        <dbReference type="Pfam" id="PF03633"/>
    </source>
</evidence>
<accession>A0A173MCC7</accession>
<feature type="domain" description="Mannosylglycerate hydrolase MGH1-like glycoside hydrolase" evidence="2">
    <location>
        <begin position="121"/>
        <end position="438"/>
    </location>
</feature>
<dbReference type="SUPFAM" id="SSF48208">
    <property type="entry name" value="Six-hairpin glycosidases"/>
    <property type="match status" value="1"/>
</dbReference>
<keyword evidence="4" id="KW-1185">Reference proteome</keyword>
<proteinExistence type="predicted"/>
<reference evidence="4" key="1">
    <citation type="submission" date="2017-01" db="EMBL/GenBank/DDBJ databases">
        <authorList>
            <person name="Varghese N."/>
            <person name="Submissions S."/>
        </authorList>
    </citation>
    <scope>NUCLEOTIDE SEQUENCE [LARGE SCALE GENOMIC DNA]</scope>
    <source>
        <strain evidence="4">DSM 21054</strain>
    </source>
</reference>
<dbReference type="GO" id="GO:0005975">
    <property type="term" value="P:carbohydrate metabolic process"/>
    <property type="evidence" value="ECO:0007669"/>
    <property type="project" value="InterPro"/>
</dbReference>
<name>A0A173MCC7_9BACT</name>
<dbReference type="Proteomes" id="UP000186917">
    <property type="component" value="Unassembled WGS sequence"/>
</dbReference>
<dbReference type="Pfam" id="PF03633">
    <property type="entry name" value="Glyco_hydro_65C"/>
    <property type="match status" value="1"/>
</dbReference>
<gene>
    <name evidence="3" type="ORF">SAMN05421788_105357</name>
</gene>
<sequence>MKPVNRTRAILIIALLVGLSGGSLSGLAQQRKGALLTTIALEQYVNRFNAIDTQDVQNYIPDAKALEFLSANVPLFVCPDSVIEKIYYYRWWTFRKHLKQTPDGFIFTEFITPVKHAGKHNSVSSALGHHIYEGRWLLDTQYINQYVRFWLQLDKTFKAPRLHGFSGWVEDAVYQLYKVQQDIRLVRSLYHDMDTEYVNWEKERLLSSGLFWQYDVKDAMEESISGGRKVKNMRPSINSYMYGNAVAMAQMGKLLKEDQLHKQYEAKAIDLRKLIQDSLWDDKAEFFKTRLEKGGLSDAREAIGFIPWYFNLPANNGKYTAAWKQLTDTAGFWAPWGLTTAERRHPGFRTHGTGHSCEWDGAVWPFASTQTLKAFSNLLNNYKKDATVPGAAAFLQAMHTYALSHQKNGDAYIGEYQDEKTGYWLKGDNERSSFYNHSGFADLVISDLVGLKPAEGNTVVVAPLLPEGAWDWFCLDKVAYHGKILTIIWDKTGTHFNKGKGFQLWVNGKKVAQSVKLNALKATI</sequence>
<dbReference type="EMBL" id="FTOR01000005">
    <property type="protein sequence ID" value="SIT22733.1"/>
    <property type="molecule type" value="Genomic_DNA"/>
</dbReference>
<dbReference type="InterPro" id="IPR054491">
    <property type="entry name" value="MGH1-like_GH"/>
</dbReference>
<evidence type="ECO:0000313" key="3">
    <source>
        <dbReference type="EMBL" id="SIT22733.1"/>
    </source>
</evidence>
<dbReference type="STRING" id="477680.SAMN05421788_105357"/>
<dbReference type="Gene3D" id="1.50.10.10">
    <property type="match status" value="1"/>
</dbReference>
<dbReference type="InterPro" id="IPR005194">
    <property type="entry name" value="Glyco_hydro_65_C"/>
</dbReference>
<dbReference type="Pfam" id="PF22422">
    <property type="entry name" value="MGH1-like_GH"/>
    <property type="match status" value="1"/>
</dbReference>
<protein>
    <submittedName>
        <fullName evidence="3">Trehalase</fullName>
    </submittedName>
</protein>
<dbReference type="OrthoDB" id="231241at2"/>
<evidence type="ECO:0000313" key="4">
    <source>
        <dbReference type="Proteomes" id="UP000186917"/>
    </source>
</evidence>
<dbReference type="RefSeq" id="WP_076380180.1">
    <property type="nucleotide sequence ID" value="NZ_AP017422.1"/>
</dbReference>
<dbReference type="InterPro" id="IPR012341">
    <property type="entry name" value="6hp_glycosidase-like_sf"/>
</dbReference>
<evidence type="ECO:0000259" key="2">
    <source>
        <dbReference type="Pfam" id="PF22422"/>
    </source>
</evidence>
<dbReference type="InterPro" id="IPR008928">
    <property type="entry name" value="6-hairpin_glycosidase_sf"/>
</dbReference>
<dbReference type="AlphaFoldDB" id="A0A173MCC7"/>
<dbReference type="KEGG" id="fln:FLA_1193"/>